<evidence type="ECO:0000313" key="2">
    <source>
        <dbReference type="Proteomes" id="UP001174909"/>
    </source>
</evidence>
<sequence>MSFVHFYDIELGTTGGVYLGVVDLRTCVTLTRILVLYYMCPEETSELISRPEAIESQSLEGSLSVEGECIENSSTESGANPILICGPRGEWQSVQRELSHQGWVMDHVRHVQLTVRGLELL</sequence>
<dbReference type="AlphaFoldDB" id="A0AA35SIN1"/>
<dbReference type="EMBL" id="CASHTH010002470">
    <property type="protein sequence ID" value="CAI8030314.1"/>
    <property type="molecule type" value="Genomic_DNA"/>
</dbReference>
<organism evidence="1 2">
    <name type="scientific">Geodia barretti</name>
    <name type="common">Barrett's horny sponge</name>
    <dbReference type="NCBI Taxonomy" id="519541"/>
    <lineage>
        <taxon>Eukaryota</taxon>
        <taxon>Metazoa</taxon>
        <taxon>Porifera</taxon>
        <taxon>Demospongiae</taxon>
        <taxon>Heteroscleromorpha</taxon>
        <taxon>Tetractinellida</taxon>
        <taxon>Astrophorina</taxon>
        <taxon>Geodiidae</taxon>
        <taxon>Geodia</taxon>
    </lineage>
</organism>
<gene>
    <name evidence="1" type="ORF">GBAR_LOCUS17191</name>
</gene>
<dbReference type="Proteomes" id="UP001174909">
    <property type="component" value="Unassembled WGS sequence"/>
</dbReference>
<accession>A0AA35SIN1</accession>
<proteinExistence type="predicted"/>
<comment type="caution">
    <text evidence="1">The sequence shown here is derived from an EMBL/GenBank/DDBJ whole genome shotgun (WGS) entry which is preliminary data.</text>
</comment>
<protein>
    <submittedName>
        <fullName evidence="1">Ephrin type-A receptor 4-B</fullName>
    </submittedName>
</protein>
<keyword evidence="2" id="KW-1185">Reference proteome</keyword>
<evidence type="ECO:0000313" key="1">
    <source>
        <dbReference type="EMBL" id="CAI8030314.1"/>
    </source>
</evidence>
<name>A0AA35SIN1_GEOBA</name>
<keyword evidence="1" id="KW-0675">Receptor</keyword>
<reference evidence="1" key="1">
    <citation type="submission" date="2023-03" db="EMBL/GenBank/DDBJ databases">
        <authorList>
            <person name="Steffen K."/>
            <person name="Cardenas P."/>
        </authorList>
    </citation>
    <scope>NUCLEOTIDE SEQUENCE</scope>
</reference>
<dbReference type="Gene3D" id="2.60.40.1770">
    <property type="entry name" value="ephrin a2 ectodomain"/>
    <property type="match status" value="1"/>
</dbReference>